<evidence type="ECO:0000256" key="9">
    <source>
        <dbReference type="ARBA" id="ARBA00023180"/>
    </source>
</evidence>
<reference evidence="10 11" key="1">
    <citation type="submission" date="2024-02" db="EMBL/GenBank/DDBJ databases">
        <authorList>
            <person name="Daric V."/>
            <person name="Darras S."/>
        </authorList>
    </citation>
    <scope>NUCLEOTIDE SEQUENCE [LARGE SCALE GENOMIC DNA]</scope>
</reference>
<evidence type="ECO:0000256" key="6">
    <source>
        <dbReference type="ARBA" id="ARBA00022989"/>
    </source>
</evidence>
<accession>A0ABP0G2D6</accession>
<keyword evidence="11" id="KW-1185">Reference proteome</keyword>
<comment type="caution">
    <text evidence="10">The sequence shown here is derived from an EMBL/GenBank/DDBJ whole genome shotgun (WGS) entry which is preliminary data.</text>
</comment>
<evidence type="ECO:0000256" key="3">
    <source>
        <dbReference type="ARBA" id="ARBA00022679"/>
    </source>
</evidence>
<keyword evidence="6" id="KW-1133">Transmembrane helix</keyword>
<organism evidence="10 11">
    <name type="scientific">Clavelina lepadiformis</name>
    <name type="common">Light-bulb sea squirt</name>
    <name type="synonym">Ascidia lepadiformis</name>
    <dbReference type="NCBI Taxonomy" id="159417"/>
    <lineage>
        <taxon>Eukaryota</taxon>
        <taxon>Metazoa</taxon>
        <taxon>Chordata</taxon>
        <taxon>Tunicata</taxon>
        <taxon>Ascidiacea</taxon>
        <taxon>Aplousobranchia</taxon>
        <taxon>Clavelinidae</taxon>
        <taxon>Clavelina</taxon>
    </lineage>
</organism>
<evidence type="ECO:0000256" key="7">
    <source>
        <dbReference type="ARBA" id="ARBA00023034"/>
    </source>
</evidence>
<name>A0ABP0G2D6_CLALP</name>
<proteinExistence type="inferred from homology"/>
<evidence type="ECO:0000256" key="2">
    <source>
        <dbReference type="ARBA" id="ARBA00008124"/>
    </source>
</evidence>
<evidence type="ECO:0000313" key="10">
    <source>
        <dbReference type="EMBL" id="CAK8686015.1"/>
    </source>
</evidence>
<sequence length="453" mass="53447">MSNVINWRYLNGRLKKTKALIVLIFALYAIAFYYNQSLSTTNRIAAADLSLKMTNTISQKEISSASIDQQYDDRQPEQCSTWRPFVFVKTHKTGSTTVRNVAVRYTERNSLRREPCYVESFLGGYPGSLQQRFLFLLKNATGTDKKNECMKMAIEKHFRSNLTLLKNMMPKRARVFTIIRQPWAQFQSSFNFYYGKNMPGEGLSELKVKVEKQLQANCFLYPYLHIAEGRNIDVLEYSDLAFENLHQNIPYFFRSKNPQAYDLGLDPYLEDEEEMKKNIAILDSGIDLVMINEHMDESLIMLKSVMNMTWEDMLIDENKKVKNYTHYNLDDYPERYAKFEKMFKLDIFLYRHFNATLWRKVDEYGRERMDDDITKLRKLRGVKKTKTLQNDSNGIKKSNFDFKDLFNSIPKTYNDTYLVNILYRKLLKLENRDKVLSYDLARYMVDNHGGCPI</sequence>
<dbReference type="Pfam" id="PF06990">
    <property type="entry name" value="Gal-3-0_sulfotr"/>
    <property type="match status" value="2"/>
</dbReference>
<comment type="similarity">
    <text evidence="2">Belongs to the galactose-3-O-sulfotransferase family.</text>
</comment>
<keyword evidence="3" id="KW-0808">Transferase</keyword>
<comment type="subcellular location">
    <subcellularLocation>
        <location evidence="1">Golgi apparatus membrane</location>
        <topology evidence="1">Single-pass type II membrane protein</topology>
    </subcellularLocation>
</comment>
<evidence type="ECO:0000256" key="4">
    <source>
        <dbReference type="ARBA" id="ARBA00022692"/>
    </source>
</evidence>
<evidence type="ECO:0000313" key="11">
    <source>
        <dbReference type="Proteomes" id="UP001642483"/>
    </source>
</evidence>
<dbReference type="Gene3D" id="3.40.50.300">
    <property type="entry name" value="P-loop containing nucleotide triphosphate hydrolases"/>
    <property type="match status" value="1"/>
</dbReference>
<dbReference type="SUPFAM" id="SSF52540">
    <property type="entry name" value="P-loop containing nucleoside triphosphate hydrolases"/>
    <property type="match status" value="1"/>
</dbReference>
<keyword evidence="5" id="KW-0735">Signal-anchor</keyword>
<dbReference type="InterPro" id="IPR027417">
    <property type="entry name" value="P-loop_NTPase"/>
</dbReference>
<evidence type="ECO:0000256" key="5">
    <source>
        <dbReference type="ARBA" id="ARBA00022968"/>
    </source>
</evidence>
<dbReference type="Proteomes" id="UP001642483">
    <property type="component" value="Unassembled WGS sequence"/>
</dbReference>
<protein>
    <submittedName>
        <fullName evidence="10">Uncharacterized protein</fullName>
    </submittedName>
</protein>
<dbReference type="PANTHER" id="PTHR14647">
    <property type="entry name" value="GALACTOSE-3-O-SULFOTRANSFERASE"/>
    <property type="match status" value="1"/>
</dbReference>
<dbReference type="PANTHER" id="PTHR14647:SF87">
    <property type="entry name" value="PUTATIVE-RELATED"/>
    <property type="match status" value="1"/>
</dbReference>
<keyword evidence="4" id="KW-0812">Transmembrane</keyword>
<evidence type="ECO:0000256" key="8">
    <source>
        <dbReference type="ARBA" id="ARBA00023136"/>
    </source>
</evidence>
<evidence type="ECO:0000256" key="1">
    <source>
        <dbReference type="ARBA" id="ARBA00004323"/>
    </source>
</evidence>
<keyword evidence="9" id="KW-0325">Glycoprotein</keyword>
<keyword evidence="7" id="KW-0333">Golgi apparatus</keyword>
<dbReference type="InterPro" id="IPR009729">
    <property type="entry name" value="Gal-3-0_sulfotransfrase"/>
</dbReference>
<gene>
    <name evidence="10" type="ORF">CVLEPA_LOCUS17931</name>
</gene>
<keyword evidence="8" id="KW-0472">Membrane</keyword>
<dbReference type="EMBL" id="CAWYQH010000101">
    <property type="protein sequence ID" value="CAK8686015.1"/>
    <property type="molecule type" value="Genomic_DNA"/>
</dbReference>